<dbReference type="OrthoDB" id="9802097at2"/>
<evidence type="ECO:0000256" key="1">
    <source>
        <dbReference type="ARBA" id="ARBA00022490"/>
    </source>
</evidence>
<comment type="similarity">
    <text evidence="9">Belongs to the dethiobiotin synthetase family.</text>
</comment>
<gene>
    <name evidence="9" type="primary">bioD</name>
    <name evidence="10" type="ORF">CBF30_06405</name>
</gene>
<comment type="catalytic activity">
    <reaction evidence="8">
        <text>(7R,8S)-8-amino-7-(carboxyamino)nonanoate + ATP = (4R,5S)-dethiobiotin + ADP + phosphate + H(+)</text>
        <dbReference type="Rhea" id="RHEA:63684"/>
        <dbReference type="ChEBI" id="CHEBI:15378"/>
        <dbReference type="ChEBI" id="CHEBI:30616"/>
        <dbReference type="ChEBI" id="CHEBI:43474"/>
        <dbReference type="ChEBI" id="CHEBI:149470"/>
        <dbReference type="ChEBI" id="CHEBI:149473"/>
        <dbReference type="ChEBI" id="CHEBI:456216"/>
    </reaction>
</comment>
<feature type="binding site" evidence="9">
    <location>
        <position position="17"/>
    </location>
    <ligand>
        <name>Mg(2+)</name>
        <dbReference type="ChEBI" id="CHEBI:18420"/>
    </ligand>
</feature>
<comment type="subcellular location">
    <subcellularLocation>
        <location evidence="9">Cytoplasm</location>
    </subcellularLocation>
</comment>
<comment type="subunit">
    <text evidence="9">Homodimer.</text>
</comment>
<sequence>MTKSYIICGIDTDCGKTVASILMYEYIKIKEGIAPFVVKPVQTGKRGDTEVYQSCGVKETDIINFYTLEKESSIHSASAAESKELDFDWLVAQSKTLLNTAGKSAIFELAGGLMSPITDQKSMLDFVVQLKLPVILVVQNYLGAINHALLTIEELKQYQVPLSGILYNNRKNGQVILEYVANHADCPIIGEIPELIETALTSNKKKEEIVRRFVLHDPE</sequence>
<keyword evidence="4 9" id="KW-0547">Nucleotide-binding</keyword>
<keyword evidence="2 9" id="KW-0436">Ligase</keyword>
<dbReference type="CDD" id="cd03109">
    <property type="entry name" value="DTBS"/>
    <property type="match status" value="1"/>
</dbReference>
<comment type="catalytic activity">
    <reaction evidence="9">
        <text>(7R,8S)-7,8-diammoniononanoate + CO2 + ATP = (4R,5S)-dethiobiotin + ADP + phosphate + 3 H(+)</text>
        <dbReference type="Rhea" id="RHEA:15805"/>
        <dbReference type="ChEBI" id="CHEBI:15378"/>
        <dbReference type="ChEBI" id="CHEBI:16526"/>
        <dbReference type="ChEBI" id="CHEBI:30616"/>
        <dbReference type="ChEBI" id="CHEBI:43474"/>
        <dbReference type="ChEBI" id="CHEBI:149469"/>
        <dbReference type="ChEBI" id="CHEBI:149473"/>
        <dbReference type="ChEBI" id="CHEBI:456216"/>
        <dbReference type="EC" id="6.3.3.3"/>
    </reaction>
</comment>
<dbReference type="PANTHER" id="PTHR43210:SF2">
    <property type="entry name" value="ATP-DEPENDENT DETHIOBIOTIN SYNTHETASE BIOD 2"/>
    <property type="match status" value="1"/>
</dbReference>
<dbReference type="PANTHER" id="PTHR43210">
    <property type="entry name" value="DETHIOBIOTIN SYNTHETASE"/>
    <property type="match status" value="1"/>
</dbReference>
<feature type="binding site" evidence="9">
    <location>
        <position position="43"/>
    </location>
    <ligand>
        <name>substrate</name>
    </ligand>
</feature>
<protein>
    <recommendedName>
        <fullName evidence="9">ATP-dependent dethiobiotin synthetase BioD</fullName>
        <ecNumber evidence="9">6.3.3.3</ecNumber>
    </recommendedName>
    <alternativeName>
        <fullName evidence="9">DTB synthetase</fullName>
        <shortName evidence="9">DTBS</shortName>
    </alternativeName>
    <alternativeName>
        <fullName evidence="9">Dethiobiotin synthase</fullName>
    </alternativeName>
</protein>
<dbReference type="EC" id="6.3.3.3" evidence="9"/>
<feature type="binding site" evidence="9">
    <location>
        <position position="48"/>
    </location>
    <ligand>
        <name>ATP</name>
        <dbReference type="ChEBI" id="CHEBI:30616"/>
    </ligand>
</feature>
<feature type="binding site" evidence="9">
    <location>
        <position position="194"/>
    </location>
    <ligand>
        <name>ATP</name>
        <dbReference type="ChEBI" id="CHEBI:30616"/>
    </ligand>
</feature>
<dbReference type="Gene3D" id="3.40.50.300">
    <property type="entry name" value="P-loop containing nucleotide triphosphate hydrolases"/>
    <property type="match status" value="1"/>
</dbReference>
<feature type="binding site" evidence="9">
    <location>
        <position position="48"/>
    </location>
    <ligand>
        <name>Mg(2+)</name>
        <dbReference type="ChEBI" id="CHEBI:18420"/>
    </ligand>
</feature>
<feature type="binding site" evidence="9">
    <location>
        <begin position="168"/>
        <end position="169"/>
    </location>
    <ligand>
        <name>ATP</name>
        <dbReference type="ChEBI" id="CHEBI:30616"/>
    </ligand>
</feature>
<accession>A0A430AG78</accession>
<evidence type="ECO:0000256" key="9">
    <source>
        <dbReference type="HAMAP-Rule" id="MF_00336"/>
    </source>
</evidence>
<dbReference type="SUPFAM" id="SSF52540">
    <property type="entry name" value="P-loop containing nucleoside triphosphate hydrolases"/>
    <property type="match status" value="1"/>
</dbReference>
<keyword evidence="3 9" id="KW-0479">Metal-binding</keyword>
<feature type="binding site" evidence="9">
    <location>
        <begin position="108"/>
        <end position="111"/>
    </location>
    <ligand>
        <name>ATP</name>
        <dbReference type="ChEBI" id="CHEBI:30616"/>
    </ligand>
</feature>
<feature type="active site" evidence="9">
    <location>
        <position position="39"/>
    </location>
</feature>
<keyword evidence="7 9" id="KW-0460">Magnesium</keyword>
<dbReference type="GO" id="GO:0005524">
    <property type="term" value="F:ATP binding"/>
    <property type="evidence" value="ECO:0007669"/>
    <property type="project" value="UniProtKB-UniRule"/>
</dbReference>
<dbReference type="HAMAP" id="MF_00336">
    <property type="entry name" value="BioD"/>
    <property type="match status" value="1"/>
</dbReference>
<dbReference type="GO" id="GO:0004141">
    <property type="term" value="F:dethiobiotin synthase activity"/>
    <property type="evidence" value="ECO:0007669"/>
    <property type="project" value="UniProtKB-UniRule"/>
</dbReference>
<evidence type="ECO:0000256" key="7">
    <source>
        <dbReference type="ARBA" id="ARBA00022842"/>
    </source>
</evidence>
<keyword evidence="1 9" id="KW-0963">Cytoplasm</keyword>
<dbReference type="GO" id="GO:0000287">
    <property type="term" value="F:magnesium ion binding"/>
    <property type="evidence" value="ECO:0007669"/>
    <property type="project" value="UniProtKB-UniRule"/>
</dbReference>
<dbReference type="Proteomes" id="UP000288669">
    <property type="component" value="Unassembled WGS sequence"/>
</dbReference>
<comment type="pathway">
    <text evidence="9">Cofactor biosynthesis; biotin biosynthesis; biotin from 7,8-diaminononanoate: step 1/2.</text>
</comment>
<comment type="caution">
    <text evidence="9">Lacks conserved residue(s) required for the propagation of feature annotation.</text>
</comment>
<dbReference type="EMBL" id="NGJZ01000002">
    <property type="protein sequence ID" value="RSU06888.1"/>
    <property type="molecule type" value="Genomic_DNA"/>
</dbReference>
<evidence type="ECO:0000256" key="6">
    <source>
        <dbReference type="ARBA" id="ARBA00022840"/>
    </source>
</evidence>
<evidence type="ECO:0000256" key="5">
    <source>
        <dbReference type="ARBA" id="ARBA00022756"/>
    </source>
</evidence>
<organism evidence="10 11">
    <name type="scientific">Vagococcus entomophilus</name>
    <dbReference type="NCBI Taxonomy" id="1160095"/>
    <lineage>
        <taxon>Bacteria</taxon>
        <taxon>Bacillati</taxon>
        <taxon>Bacillota</taxon>
        <taxon>Bacilli</taxon>
        <taxon>Lactobacillales</taxon>
        <taxon>Enterococcaceae</taxon>
        <taxon>Vagococcus</taxon>
    </lineage>
</organism>
<dbReference type="AlphaFoldDB" id="A0A430AG78"/>
<dbReference type="Pfam" id="PF13500">
    <property type="entry name" value="AAA_26"/>
    <property type="match status" value="1"/>
</dbReference>
<keyword evidence="5 9" id="KW-0093">Biotin biosynthesis</keyword>
<evidence type="ECO:0000313" key="11">
    <source>
        <dbReference type="Proteomes" id="UP000288669"/>
    </source>
</evidence>
<dbReference type="UniPathway" id="UPA00078">
    <property type="reaction ID" value="UER00161"/>
</dbReference>
<reference evidence="10 11" key="1">
    <citation type="submission" date="2017-05" db="EMBL/GenBank/DDBJ databases">
        <title>Vagococcus spp. assemblies.</title>
        <authorList>
            <person name="Gulvik C.A."/>
        </authorList>
    </citation>
    <scope>NUCLEOTIDE SEQUENCE [LARGE SCALE GENOMIC DNA]</scope>
    <source>
        <strain evidence="10 11">DSM 24756</strain>
    </source>
</reference>
<dbReference type="InterPro" id="IPR027417">
    <property type="entry name" value="P-loop_NTPase"/>
</dbReference>
<evidence type="ECO:0000256" key="3">
    <source>
        <dbReference type="ARBA" id="ARBA00022723"/>
    </source>
</evidence>
<feature type="binding site" evidence="9">
    <location>
        <begin position="13"/>
        <end position="18"/>
    </location>
    <ligand>
        <name>ATP</name>
        <dbReference type="ChEBI" id="CHEBI:30616"/>
    </ligand>
</feature>
<evidence type="ECO:0000256" key="8">
    <source>
        <dbReference type="ARBA" id="ARBA00047386"/>
    </source>
</evidence>
<dbReference type="GO" id="GO:0005829">
    <property type="term" value="C:cytosol"/>
    <property type="evidence" value="ECO:0007669"/>
    <property type="project" value="TreeGrafter"/>
</dbReference>
<keyword evidence="11" id="KW-1185">Reference proteome</keyword>
<dbReference type="PIRSF" id="PIRSF006755">
    <property type="entry name" value="DTB_synth"/>
    <property type="match status" value="1"/>
</dbReference>
<keyword evidence="6 9" id="KW-0067">ATP-binding</keyword>
<comment type="function">
    <text evidence="9">Catalyzes a mechanistically unusual reaction, the ATP-dependent insertion of CO2 between the N7 and N8 nitrogen atoms of 7,8-diaminopelargonic acid (DAPA, also called 7,8-diammoniononanoate) to form a ureido ring.</text>
</comment>
<dbReference type="NCBIfam" id="TIGR00347">
    <property type="entry name" value="bioD"/>
    <property type="match status" value="1"/>
</dbReference>
<evidence type="ECO:0000256" key="4">
    <source>
        <dbReference type="ARBA" id="ARBA00022741"/>
    </source>
</evidence>
<dbReference type="InterPro" id="IPR004472">
    <property type="entry name" value="DTB_synth_BioD"/>
</dbReference>
<comment type="cofactor">
    <cofactor evidence="9">
        <name>Mg(2+)</name>
        <dbReference type="ChEBI" id="CHEBI:18420"/>
    </cofactor>
</comment>
<name>A0A430AG78_9ENTE</name>
<comment type="caution">
    <text evidence="10">The sequence shown here is derived from an EMBL/GenBank/DDBJ whole genome shotgun (WGS) entry which is preliminary data.</text>
</comment>
<evidence type="ECO:0000256" key="2">
    <source>
        <dbReference type="ARBA" id="ARBA00022598"/>
    </source>
</evidence>
<dbReference type="GO" id="GO:0009102">
    <property type="term" value="P:biotin biosynthetic process"/>
    <property type="evidence" value="ECO:0007669"/>
    <property type="project" value="UniProtKB-UniRule"/>
</dbReference>
<evidence type="ECO:0000313" key="10">
    <source>
        <dbReference type="EMBL" id="RSU06888.1"/>
    </source>
</evidence>
<feature type="binding site" evidence="9">
    <location>
        <position position="108"/>
    </location>
    <ligand>
        <name>Mg(2+)</name>
        <dbReference type="ChEBI" id="CHEBI:18420"/>
    </ligand>
</feature>
<proteinExistence type="inferred from homology"/>
<dbReference type="RefSeq" id="WP_126823955.1">
    <property type="nucleotide sequence ID" value="NZ_JBHLWU010000002.1"/>
</dbReference>